<feature type="compositionally biased region" description="Polar residues" evidence="1">
    <location>
        <begin position="1"/>
        <end position="14"/>
    </location>
</feature>
<dbReference type="OrthoDB" id="6431612at2759"/>
<accession>A0A8X7CSH4</accession>
<reference evidence="2" key="1">
    <citation type="submission" date="2020-08" db="EMBL/GenBank/DDBJ databases">
        <title>Multicomponent nature underlies the extraordinary mechanical properties of spider dragline silk.</title>
        <authorList>
            <person name="Kono N."/>
            <person name="Nakamura H."/>
            <person name="Mori M."/>
            <person name="Yoshida Y."/>
            <person name="Ohtoshi R."/>
            <person name="Malay A.D."/>
            <person name="Moran D.A.P."/>
            <person name="Tomita M."/>
            <person name="Numata K."/>
            <person name="Arakawa K."/>
        </authorList>
    </citation>
    <scope>NUCLEOTIDE SEQUENCE</scope>
</reference>
<dbReference type="Proteomes" id="UP000886998">
    <property type="component" value="Unassembled WGS sequence"/>
</dbReference>
<comment type="caution">
    <text evidence="2">The sequence shown here is derived from an EMBL/GenBank/DDBJ whole genome shotgun (WGS) entry which is preliminary data.</text>
</comment>
<evidence type="ECO:0000313" key="3">
    <source>
        <dbReference type="Proteomes" id="UP000886998"/>
    </source>
</evidence>
<evidence type="ECO:0000313" key="2">
    <source>
        <dbReference type="EMBL" id="GFY76940.1"/>
    </source>
</evidence>
<dbReference type="EMBL" id="BMAV01022237">
    <property type="protein sequence ID" value="GFY76940.1"/>
    <property type="molecule type" value="Genomic_DNA"/>
</dbReference>
<proteinExistence type="predicted"/>
<name>A0A8X7CSH4_9ARAC</name>
<feature type="region of interest" description="Disordered" evidence="1">
    <location>
        <begin position="1"/>
        <end position="23"/>
    </location>
</feature>
<evidence type="ECO:0000256" key="1">
    <source>
        <dbReference type="SAM" id="MobiDB-lite"/>
    </source>
</evidence>
<gene>
    <name evidence="2" type="ORF">TNIN_445751</name>
</gene>
<organism evidence="2 3">
    <name type="scientific">Trichonephila inaurata madagascariensis</name>
    <dbReference type="NCBI Taxonomy" id="2747483"/>
    <lineage>
        <taxon>Eukaryota</taxon>
        <taxon>Metazoa</taxon>
        <taxon>Ecdysozoa</taxon>
        <taxon>Arthropoda</taxon>
        <taxon>Chelicerata</taxon>
        <taxon>Arachnida</taxon>
        <taxon>Araneae</taxon>
        <taxon>Araneomorphae</taxon>
        <taxon>Entelegynae</taxon>
        <taxon>Araneoidea</taxon>
        <taxon>Nephilidae</taxon>
        <taxon>Trichonephila</taxon>
        <taxon>Trichonephila inaurata</taxon>
    </lineage>
</organism>
<keyword evidence="3" id="KW-1185">Reference proteome</keyword>
<sequence length="241" mass="27125">MDTSSESNASSYPATPNAAIQPPNIDDLRTQLSNIRTSADCLQFCSTLDAHTQDLDSYYFVNLGSRNQYGVLLYSLLEQARSQYSALKANELKYENECHLDVLKSWGRSAEGETPAFTQVMEEIPENFDQTENPLDAGLIDHPSRTSTTRPRHRPPPPITIDNVEHTAQLLKRLQNLTNQKLQGRVIGRGLRVYPETPAAYHQIRNLIENEKLEAFTHELSENKEIKVVSVECLPTCPSAK</sequence>
<protein>
    <submittedName>
        <fullName evidence="2">Uncharacterized protein</fullName>
    </submittedName>
</protein>
<dbReference type="AlphaFoldDB" id="A0A8X7CSH4"/>